<proteinExistence type="predicted"/>
<dbReference type="Proteomes" id="UP000019384">
    <property type="component" value="Unassembled WGS sequence"/>
</dbReference>
<sequence>MPTALPHKYRDDIDENGFTVIRGFLTPEEVTLYREASAKLVDYARAGNWNDVRIRGKQFPPWPKDFNPDIWGVSGLLHPDLKELSYPFHEAYASDKMLAVVSDILQVPQEKISMELFNMLINPLTDFDLEWHRDDIRPDVTPEEEAEQLDCAFAGCQFNLALYEDDCLIVIPKSHKRIRTAEERKKTTDETKKLPISSQMAVALQPGDLAFYNPNIVHRGVYNSKKPRLTLHGCYGHTDNGGRRARLVLQHGVASWLDRLEPRNANLAQLKVGLEKLAEENKNKDIGFSLEG</sequence>
<accession>W6MHV7</accession>
<evidence type="ECO:0008006" key="3">
    <source>
        <dbReference type="Google" id="ProtNLM"/>
    </source>
</evidence>
<dbReference type="SUPFAM" id="SSF51197">
    <property type="entry name" value="Clavaminate synthase-like"/>
    <property type="match status" value="1"/>
</dbReference>
<dbReference type="EMBL" id="HG793126">
    <property type="protein sequence ID" value="CDK25398.1"/>
    <property type="molecule type" value="Genomic_DNA"/>
</dbReference>
<dbReference type="STRING" id="1382522.W6MHV7"/>
<evidence type="ECO:0000313" key="2">
    <source>
        <dbReference type="Proteomes" id="UP000019384"/>
    </source>
</evidence>
<dbReference type="HOGENOM" id="CLU_056749_0_0_1"/>
<dbReference type="GeneID" id="34518798"/>
<dbReference type="PANTHER" id="PTHR40470">
    <property type="entry name" value="PHYTANOYL-COA DIOXYGENASE FAMILY PROTEIN (AFU_ORTHOLOGUE AFUA_2G15850)"/>
    <property type="match status" value="1"/>
</dbReference>
<dbReference type="Pfam" id="PF05721">
    <property type="entry name" value="PhyH"/>
    <property type="match status" value="1"/>
</dbReference>
<organism evidence="1 2">
    <name type="scientific">Kuraishia capsulata CBS 1993</name>
    <dbReference type="NCBI Taxonomy" id="1382522"/>
    <lineage>
        <taxon>Eukaryota</taxon>
        <taxon>Fungi</taxon>
        <taxon>Dikarya</taxon>
        <taxon>Ascomycota</taxon>
        <taxon>Saccharomycotina</taxon>
        <taxon>Pichiomycetes</taxon>
        <taxon>Pichiales</taxon>
        <taxon>Pichiaceae</taxon>
        <taxon>Kuraishia</taxon>
    </lineage>
</organism>
<dbReference type="OrthoDB" id="2106152at2759"/>
<dbReference type="InterPro" id="IPR008775">
    <property type="entry name" value="Phytyl_CoA_dOase-like"/>
</dbReference>
<dbReference type="AlphaFoldDB" id="W6MHV7"/>
<evidence type="ECO:0000313" key="1">
    <source>
        <dbReference type="EMBL" id="CDK25398.1"/>
    </source>
</evidence>
<keyword evidence="2" id="KW-1185">Reference proteome</keyword>
<dbReference type="Gene3D" id="2.60.120.620">
    <property type="entry name" value="q2cbj1_9rhob like domain"/>
    <property type="match status" value="1"/>
</dbReference>
<reference evidence="1" key="1">
    <citation type="submission" date="2013-12" db="EMBL/GenBank/DDBJ databases">
        <authorList>
            <person name="Genoscope - CEA"/>
        </authorList>
    </citation>
    <scope>NUCLEOTIDE SEQUENCE</scope>
    <source>
        <strain evidence="1">CBS 1993</strain>
    </source>
</reference>
<dbReference type="PANTHER" id="PTHR40470:SF1">
    <property type="entry name" value="PHYTANOYL-COA DIOXYGENASE FAMILY PROTEIN (AFU_ORTHOLOGUE AFUA_2G15850)"/>
    <property type="match status" value="1"/>
</dbReference>
<name>W6MHV7_9ASCO</name>
<reference evidence="1" key="2">
    <citation type="submission" date="2014-02" db="EMBL/GenBank/DDBJ databases">
        <title>Complete DNA sequence of /Kuraishia capsulata/ illustrates novel genomic features among budding yeasts (/Saccharomycotina/).</title>
        <authorList>
            <person name="Morales L."/>
            <person name="Noel B."/>
            <person name="Porcel B."/>
            <person name="Marcet-Houben M."/>
            <person name="Hullo M-F."/>
            <person name="Sacerdot C."/>
            <person name="Tekaia F."/>
            <person name="Leh-Louis V."/>
            <person name="Despons L."/>
            <person name="Khanna V."/>
            <person name="Aury J-M."/>
            <person name="Barbe V."/>
            <person name="Couloux A."/>
            <person name="Labadie K."/>
            <person name="Pelletier E."/>
            <person name="Souciet J-L."/>
            <person name="Boekhout T."/>
            <person name="Gabaldon T."/>
            <person name="Wincker P."/>
            <person name="Dujon B."/>
        </authorList>
    </citation>
    <scope>NUCLEOTIDE SEQUENCE</scope>
    <source>
        <strain evidence="1">CBS 1993</strain>
    </source>
</reference>
<dbReference type="RefSeq" id="XP_022457410.1">
    <property type="nucleotide sequence ID" value="XM_022603538.1"/>
</dbReference>
<protein>
    <recommendedName>
        <fullName evidence="3">Phytanoyl-CoA dioxygenase</fullName>
    </recommendedName>
</protein>
<gene>
    <name evidence="1" type="ORF">KUCA_T00001367001</name>
</gene>